<dbReference type="SMART" id="SM00278">
    <property type="entry name" value="HhH1"/>
    <property type="match status" value="2"/>
</dbReference>
<dbReference type="AlphaFoldDB" id="A0A1Q8SQN6"/>
<dbReference type="RefSeq" id="WP_075570542.1">
    <property type="nucleotide sequence ID" value="NZ_MSDO01000019.1"/>
</dbReference>
<dbReference type="GO" id="GO:0015628">
    <property type="term" value="P:protein secretion by the type II secretion system"/>
    <property type="evidence" value="ECO:0007669"/>
    <property type="project" value="TreeGrafter"/>
</dbReference>
<feature type="chain" id="PRO_5013045101" description="Helix-hairpin-helix DNA-binding motif class 1 domain-containing protein" evidence="1">
    <location>
        <begin position="23"/>
        <end position="87"/>
    </location>
</feature>
<proteinExistence type="predicted"/>
<name>A0A1Q8SQN6_9GAMM</name>
<dbReference type="GO" id="GO:0015627">
    <property type="term" value="C:type II protein secretion system complex"/>
    <property type="evidence" value="ECO:0007669"/>
    <property type="project" value="TreeGrafter"/>
</dbReference>
<dbReference type="Gene3D" id="1.10.150.280">
    <property type="entry name" value="AF1531-like domain"/>
    <property type="match status" value="1"/>
</dbReference>
<evidence type="ECO:0000256" key="1">
    <source>
        <dbReference type="SAM" id="SignalP"/>
    </source>
</evidence>
<evidence type="ECO:0000259" key="2">
    <source>
        <dbReference type="SMART" id="SM00278"/>
    </source>
</evidence>
<dbReference type="InterPro" id="IPR003583">
    <property type="entry name" value="Hlx-hairpin-Hlx_DNA-bd_motif"/>
</dbReference>
<dbReference type="NCBIfam" id="TIGR00426">
    <property type="entry name" value="competence protein ComEA helix-hairpin-helix repeat region"/>
    <property type="match status" value="1"/>
</dbReference>
<dbReference type="STRING" id="404433.BTW07_12670"/>
<feature type="domain" description="Helix-hairpin-helix DNA-binding motif class 1" evidence="2">
    <location>
        <begin position="65"/>
        <end position="84"/>
    </location>
</feature>
<protein>
    <recommendedName>
        <fullName evidence="2">Helix-hairpin-helix DNA-binding motif class 1 domain-containing protein</fullName>
    </recommendedName>
</protein>
<reference evidence="3 4" key="1">
    <citation type="submission" date="2016-12" db="EMBL/GenBank/DDBJ databases">
        <title>Draft genome sequences of strains Salinicola socius SMB35, Salinicola sp. MH3R3-1 and Chromohalobacter sp. SMB17 from the Verkhnekamsk potash mining region of Russia.</title>
        <authorList>
            <person name="Mavrodi D.V."/>
            <person name="Olsson B.E."/>
            <person name="Korsakova E.S."/>
            <person name="Pyankova A."/>
            <person name="Mavrodi O.V."/>
            <person name="Plotnikova E.G."/>
        </authorList>
    </citation>
    <scope>NUCLEOTIDE SEQUENCE [LARGE SCALE GENOMIC DNA]</scope>
    <source>
        <strain evidence="3 4">SMB35</strain>
    </source>
</reference>
<evidence type="ECO:0000313" key="4">
    <source>
        <dbReference type="Proteomes" id="UP000186878"/>
    </source>
</evidence>
<dbReference type="OrthoDB" id="7510573at2"/>
<comment type="caution">
    <text evidence="3">The sequence shown here is derived from an EMBL/GenBank/DDBJ whole genome shotgun (WGS) entry which is preliminary data.</text>
</comment>
<dbReference type="PANTHER" id="PTHR21180:SF32">
    <property type="entry name" value="ENDONUCLEASE_EXONUCLEASE_PHOSPHATASE FAMILY DOMAIN-CONTAINING PROTEIN 1"/>
    <property type="match status" value="1"/>
</dbReference>
<dbReference type="GO" id="GO:0006281">
    <property type="term" value="P:DNA repair"/>
    <property type="evidence" value="ECO:0007669"/>
    <property type="project" value="InterPro"/>
</dbReference>
<dbReference type="InterPro" id="IPR010994">
    <property type="entry name" value="RuvA_2-like"/>
</dbReference>
<feature type="domain" description="Helix-hairpin-helix DNA-binding motif class 1" evidence="2">
    <location>
        <begin position="35"/>
        <end position="54"/>
    </location>
</feature>
<keyword evidence="4" id="KW-1185">Reference proteome</keyword>
<dbReference type="GO" id="GO:0003677">
    <property type="term" value="F:DNA binding"/>
    <property type="evidence" value="ECO:0007669"/>
    <property type="project" value="InterPro"/>
</dbReference>
<dbReference type="Pfam" id="PF12836">
    <property type="entry name" value="HHH_3"/>
    <property type="match status" value="1"/>
</dbReference>
<evidence type="ECO:0000313" key="3">
    <source>
        <dbReference type="EMBL" id="OLO03743.1"/>
    </source>
</evidence>
<keyword evidence="1" id="KW-0732">Signal</keyword>
<feature type="signal peptide" evidence="1">
    <location>
        <begin position="1"/>
        <end position="22"/>
    </location>
</feature>
<dbReference type="PANTHER" id="PTHR21180">
    <property type="entry name" value="ENDONUCLEASE/EXONUCLEASE/PHOSPHATASE FAMILY DOMAIN-CONTAINING PROTEIN 1"/>
    <property type="match status" value="1"/>
</dbReference>
<dbReference type="InterPro" id="IPR051675">
    <property type="entry name" value="Endo/Exo/Phosphatase_dom_1"/>
</dbReference>
<dbReference type="InterPro" id="IPR004509">
    <property type="entry name" value="Competence_ComEA_HhH"/>
</dbReference>
<gene>
    <name evidence="3" type="ORF">BTW07_12670</name>
</gene>
<dbReference type="EMBL" id="MSDO01000019">
    <property type="protein sequence ID" value="OLO03743.1"/>
    <property type="molecule type" value="Genomic_DNA"/>
</dbReference>
<organism evidence="3 4">
    <name type="scientific">Salinicola socius</name>
    <dbReference type="NCBI Taxonomy" id="404433"/>
    <lineage>
        <taxon>Bacteria</taxon>
        <taxon>Pseudomonadati</taxon>
        <taxon>Pseudomonadota</taxon>
        <taxon>Gammaproteobacteria</taxon>
        <taxon>Oceanospirillales</taxon>
        <taxon>Halomonadaceae</taxon>
        <taxon>Salinicola</taxon>
    </lineage>
</organism>
<sequence length="87" mass="9136">MKTLIHAALFSLFSFTALPVFAQDAPVNINEASVETLATLPGIGAVKAQAIVDDREANGDYASLEDLTRVDGIGETTVSNLSEKATL</sequence>
<dbReference type="SUPFAM" id="SSF47781">
    <property type="entry name" value="RuvA domain 2-like"/>
    <property type="match status" value="1"/>
</dbReference>
<dbReference type="Proteomes" id="UP000186878">
    <property type="component" value="Unassembled WGS sequence"/>
</dbReference>
<accession>A0A1Q8SQN6</accession>